<evidence type="ECO:0000256" key="3">
    <source>
        <dbReference type="ARBA" id="ARBA00022692"/>
    </source>
</evidence>
<dbReference type="InterPro" id="IPR011701">
    <property type="entry name" value="MFS"/>
</dbReference>
<accession>A0ABV8JE48</accession>
<dbReference type="Gene3D" id="1.20.1250.20">
    <property type="entry name" value="MFS general substrate transporter like domains"/>
    <property type="match status" value="2"/>
</dbReference>
<dbReference type="InterPro" id="IPR050327">
    <property type="entry name" value="Proton-linked_MCT"/>
</dbReference>
<evidence type="ECO:0000256" key="1">
    <source>
        <dbReference type="ARBA" id="ARBA00004651"/>
    </source>
</evidence>
<feature type="transmembrane region" description="Helical" evidence="6">
    <location>
        <begin position="76"/>
        <end position="94"/>
    </location>
</feature>
<feature type="transmembrane region" description="Helical" evidence="6">
    <location>
        <begin position="292"/>
        <end position="311"/>
    </location>
</feature>
<feature type="transmembrane region" description="Helical" evidence="6">
    <location>
        <begin position="381"/>
        <end position="401"/>
    </location>
</feature>
<feature type="transmembrane region" description="Helical" evidence="6">
    <location>
        <begin position="257"/>
        <end position="280"/>
    </location>
</feature>
<dbReference type="SUPFAM" id="SSF103473">
    <property type="entry name" value="MFS general substrate transporter"/>
    <property type="match status" value="1"/>
</dbReference>
<feature type="transmembrane region" description="Helical" evidence="6">
    <location>
        <begin position="349"/>
        <end position="369"/>
    </location>
</feature>
<dbReference type="InterPro" id="IPR020846">
    <property type="entry name" value="MFS_dom"/>
</dbReference>
<organism evidence="8 9">
    <name type="scientific">Salinithrix halophila</name>
    <dbReference type="NCBI Taxonomy" id="1485204"/>
    <lineage>
        <taxon>Bacteria</taxon>
        <taxon>Bacillati</taxon>
        <taxon>Bacillota</taxon>
        <taxon>Bacilli</taxon>
        <taxon>Bacillales</taxon>
        <taxon>Thermoactinomycetaceae</taxon>
        <taxon>Salinithrix</taxon>
    </lineage>
</organism>
<keyword evidence="5 6" id="KW-0472">Membrane</keyword>
<evidence type="ECO:0000256" key="2">
    <source>
        <dbReference type="ARBA" id="ARBA00022448"/>
    </source>
</evidence>
<dbReference type="InterPro" id="IPR036259">
    <property type="entry name" value="MFS_trans_sf"/>
</dbReference>
<feature type="transmembrane region" description="Helical" evidence="6">
    <location>
        <begin position="317"/>
        <end position="337"/>
    </location>
</feature>
<evidence type="ECO:0000256" key="4">
    <source>
        <dbReference type="ARBA" id="ARBA00022989"/>
    </source>
</evidence>
<evidence type="ECO:0000313" key="9">
    <source>
        <dbReference type="Proteomes" id="UP001595843"/>
    </source>
</evidence>
<dbReference type="PROSITE" id="PS50850">
    <property type="entry name" value="MFS"/>
    <property type="match status" value="1"/>
</dbReference>
<evidence type="ECO:0000256" key="5">
    <source>
        <dbReference type="ARBA" id="ARBA00023136"/>
    </source>
</evidence>
<feature type="transmembrane region" description="Helical" evidence="6">
    <location>
        <begin position="100"/>
        <end position="122"/>
    </location>
</feature>
<dbReference type="PANTHER" id="PTHR11360">
    <property type="entry name" value="MONOCARBOXYLATE TRANSPORTER"/>
    <property type="match status" value="1"/>
</dbReference>
<name>A0ABV8JE48_9BACL</name>
<feature type="transmembrane region" description="Helical" evidence="6">
    <location>
        <begin position="164"/>
        <end position="186"/>
    </location>
</feature>
<feature type="transmembrane region" description="Helical" evidence="6">
    <location>
        <begin position="45"/>
        <end position="64"/>
    </location>
</feature>
<evidence type="ECO:0000313" key="8">
    <source>
        <dbReference type="EMBL" id="MFC4076075.1"/>
    </source>
</evidence>
<comment type="subcellular location">
    <subcellularLocation>
        <location evidence="1">Cell membrane</location>
        <topology evidence="1">Multi-pass membrane protein</topology>
    </subcellularLocation>
</comment>
<reference evidence="9" key="1">
    <citation type="journal article" date="2019" name="Int. J. Syst. Evol. Microbiol.">
        <title>The Global Catalogue of Microorganisms (GCM) 10K type strain sequencing project: providing services to taxonomists for standard genome sequencing and annotation.</title>
        <authorList>
            <consortium name="The Broad Institute Genomics Platform"/>
            <consortium name="The Broad Institute Genome Sequencing Center for Infectious Disease"/>
            <person name="Wu L."/>
            <person name="Ma J."/>
        </authorList>
    </citation>
    <scope>NUCLEOTIDE SEQUENCE [LARGE SCALE GENOMIC DNA]</scope>
    <source>
        <strain evidence="9">IBRC-M 10813</strain>
    </source>
</reference>
<dbReference type="RefSeq" id="WP_380702588.1">
    <property type="nucleotide sequence ID" value="NZ_JBHSAP010000007.1"/>
</dbReference>
<keyword evidence="3 6" id="KW-0812">Transmembrane</keyword>
<sequence>MRKIHYGWWVLFFSFFSLLTVQGARLSFGAFIVPWEESYAAGRGTVSFIGTLSFIVYGLTQPLVGKLIDRWGVRRVLSYSALIAGIGFLLTVTASTTWELWAWFGILASIGFGGASSVAASVAVTHWFNEKRGLALGIITSGFGAGQFFIVPLALGLIERTGWQAASLTLGGILVLVAFPLLLIFLKNRPSDMGLQPYGGEPTAQETPKTKENLEETGPPFWRHRGFWCLILPYSICGFTTTGLMDTHLIPFAHGHGFSAAVTGTAVSLLALFNVIGTLASGHFADRWNIRWMLVTLYAIRAVTVFCLIYTHQAYLLWLFAILFGLVDFSTVAPTTLKTTRYFQAKSVGLVLGWLSFGHQVGSALGAYIPGWLYDLTGGYGAAFIFSALLLGGAVLFSFFLPDLRTVPKIKTESLAN</sequence>
<comment type="caution">
    <text evidence="8">The sequence shown here is derived from an EMBL/GenBank/DDBJ whole genome shotgun (WGS) entry which is preliminary data.</text>
</comment>
<protein>
    <submittedName>
        <fullName evidence="8">MFS transporter</fullName>
    </submittedName>
</protein>
<dbReference type="Pfam" id="PF07690">
    <property type="entry name" value="MFS_1"/>
    <property type="match status" value="1"/>
</dbReference>
<keyword evidence="2" id="KW-0813">Transport</keyword>
<dbReference type="CDD" id="cd17355">
    <property type="entry name" value="MFS_YcxA_like"/>
    <property type="match status" value="1"/>
</dbReference>
<gene>
    <name evidence="8" type="ORF">ACFOUO_04555</name>
</gene>
<feature type="transmembrane region" description="Helical" evidence="6">
    <location>
        <begin position="227"/>
        <end position="245"/>
    </location>
</feature>
<dbReference type="PANTHER" id="PTHR11360:SF284">
    <property type="entry name" value="EG:103B4.3 PROTEIN-RELATED"/>
    <property type="match status" value="1"/>
</dbReference>
<evidence type="ECO:0000256" key="6">
    <source>
        <dbReference type="SAM" id="Phobius"/>
    </source>
</evidence>
<feature type="transmembrane region" description="Helical" evidence="6">
    <location>
        <begin position="134"/>
        <end position="158"/>
    </location>
</feature>
<keyword evidence="9" id="KW-1185">Reference proteome</keyword>
<dbReference type="Proteomes" id="UP001595843">
    <property type="component" value="Unassembled WGS sequence"/>
</dbReference>
<keyword evidence="4 6" id="KW-1133">Transmembrane helix</keyword>
<dbReference type="EMBL" id="JBHSAP010000007">
    <property type="protein sequence ID" value="MFC4076075.1"/>
    <property type="molecule type" value="Genomic_DNA"/>
</dbReference>
<evidence type="ECO:0000259" key="7">
    <source>
        <dbReference type="PROSITE" id="PS50850"/>
    </source>
</evidence>
<proteinExistence type="predicted"/>
<feature type="domain" description="Major facilitator superfamily (MFS) profile" evidence="7">
    <location>
        <begin position="1"/>
        <end position="405"/>
    </location>
</feature>